<dbReference type="AlphaFoldDB" id="A0A4R7BJR6"/>
<organism evidence="2 3">
    <name type="scientific">Enterovirga rhinocerotis</name>
    <dbReference type="NCBI Taxonomy" id="1339210"/>
    <lineage>
        <taxon>Bacteria</taxon>
        <taxon>Pseudomonadati</taxon>
        <taxon>Pseudomonadota</taxon>
        <taxon>Alphaproteobacteria</taxon>
        <taxon>Hyphomicrobiales</taxon>
        <taxon>Methylobacteriaceae</taxon>
        <taxon>Enterovirga</taxon>
    </lineage>
</organism>
<accession>A0A4R7BJR6</accession>
<evidence type="ECO:0000313" key="2">
    <source>
        <dbReference type="EMBL" id="TDR85441.1"/>
    </source>
</evidence>
<sequence>MRSANEIDFWRGLALVSIFINHIPGFAFEGTTHRNYGLSDSAELFVFLAGWALRHVASNANEPLGLPRLVLRLGARAVTIYAAQILITMLAIGLIAAAAIWFENPLILEWHHAAAVFQDPVPTHVGLVLLTHQLGFFNILPLYVVLMAGAPLMAIVHRLMPGALLPLSVLIYLITLTFRINLPTWPTEGMWFFNPFAWQLIFVLGFEMAGRDRLGGVVRTNLRWLKPLSVAILVFGVWAALTGFQPDPTRVPEPKLLFIDDKSYQSPLRLLHFLALAAAFAGSFRWILRFAGPVARYMSMLGRNSLNVFCVGSLLSLFGQLVRVAAEGSFWADACVLGGGLAILGFVAWLSELRERLRRSASGSPSRS</sequence>
<feature type="transmembrane region" description="Helical" evidence="1">
    <location>
        <begin position="270"/>
        <end position="288"/>
    </location>
</feature>
<feature type="transmembrane region" description="Helical" evidence="1">
    <location>
        <begin position="222"/>
        <end position="241"/>
    </location>
</feature>
<feature type="transmembrane region" description="Helical" evidence="1">
    <location>
        <begin position="192"/>
        <end position="210"/>
    </location>
</feature>
<keyword evidence="1" id="KW-1133">Transmembrane helix</keyword>
<dbReference type="Pfam" id="PF10129">
    <property type="entry name" value="OpgC_C"/>
    <property type="match status" value="1"/>
</dbReference>
<feature type="transmembrane region" description="Helical" evidence="1">
    <location>
        <begin position="163"/>
        <end position="180"/>
    </location>
</feature>
<keyword evidence="3" id="KW-1185">Reference proteome</keyword>
<protein>
    <recommendedName>
        <fullName evidence="4">OpgC protein</fullName>
    </recommendedName>
</protein>
<feature type="transmembrane region" description="Helical" evidence="1">
    <location>
        <begin position="78"/>
        <end position="102"/>
    </location>
</feature>
<dbReference type="Proteomes" id="UP000295122">
    <property type="component" value="Unassembled WGS sequence"/>
</dbReference>
<feature type="transmembrane region" description="Helical" evidence="1">
    <location>
        <begin position="330"/>
        <end position="350"/>
    </location>
</feature>
<dbReference type="PANTHER" id="PTHR38592">
    <property type="entry name" value="BLL4819 PROTEIN"/>
    <property type="match status" value="1"/>
</dbReference>
<reference evidence="2 3" key="1">
    <citation type="submission" date="2019-03" db="EMBL/GenBank/DDBJ databases">
        <title>Genomic Encyclopedia of Type Strains, Phase IV (KMG-IV): sequencing the most valuable type-strain genomes for metagenomic binning, comparative biology and taxonomic classification.</title>
        <authorList>
            <person name="Goeker M."/>
        </authorList>
    </citation>
    <scope>NUCLEOTIDE SEQUENCE [LARGE SCALE GENOMIC DNA]</scope>
    <source>
        <strain evidence="2 3">DSM 25903</strain>
    </source>
</reference>
<feature type="transmembrane region" description="Helical" evidence="1">
    <location>
        <begin position="136"/>
        <end position="156"/>
    </location>
</feature>
<dbReference type="OrthoDB" id="9775975at2"/>
<dbReference type="InterPro" id="IPR014550">
    <property type="entry name" value="UCP028704_OpgC"/>
</dbReference>
<gene>
    <name evidence="2" type="ORF">EV668_4562</name>
</gene>
<name>A0A4R7BJR6_9HYPH</name>
<evidence type="ECO:0000313" key="3">
    <source>
        <dbReference type="Proteomes" id="UP000295122"/>
    </source>
</evidence>
<dbReference type="PANTHER" id="PTHR38592:SF3">
    <property type="entry name" value="BLL4819 PROTEIN"/>
    <property type="match status" value="1"/>
</dbReference>
<dbReference type="RefSeq" id="WP_133774446.1">
    <property type="nucleotide sequence ID" value="NZ_SNZR01000017.1"/>
</dbReference>
<dbReference type="PIRSF" id="PIRSF028704">
    <property type="entry name" value="UPC028704"/>
    <property type="match status" value="1"/>
</dbReference>
<proteinExistence type="predicted"/>
<feature type="transmembrane region" description="Helical" evidence="1">
    <location>
        <begin position="300"/>
        <end position="318"/>
    </location>
</feature>
<dbReference type="EMBL" id="SNZR01000017">
    <property type="protein sequence ID" value="TDR85441.1"/>
    <property type="molecule type" value="Genomic_DNA"/>
</dbReference>
<evidence type="ECO:0000256" key="1">
    <source>
        <dbReference type="SAM" id="Phobius"/>
    </source>
</evidence>
<keyword evidence="1" id="KW-0472">Membrane</keyword>
<comment type="caution">
    <text evidence="2">The sequence shown here is derived from an EMBL/GenBank/DDBJ whole genome shotgun (WGS) entry which is preliminary data.</text>
</comment>
<keyword evidence="1" id="KW-0812">Transmembrane</keyword>
<evidence type="ECO:0008006" key="4">
    <source>
        <dbReference type="Google" id="ProtNLM"/>
    </source>
</evidence>